<dbReference type="RefSeq" id="WP_143185843.1">
    <property type="nucleotide sequence ID" value="NZ_FSRC01000001.1"/>
</dbReference>
<keyword evidence="2" id="KW-1185">Reference proteome</keyword>
<dbReference type="AlphaFoldDB" id="A0A1N6DJ73"/>
<protein>
    <recommendedName>
        <fullName evidence="3">Bifunctional isocitrate dehydrogenase kinase/phosphatase</fullName>
    </recommendedName>
</protein>
<dbReference type="STRING" id="226505.SAMN05444394_0995"/>
<evidence type="ECO:0000313" key="1">
    <source>
        <dbReference type="EMBL" id="SIN70830.1"/>
    </source>
</evidence>
<accession>A0A1N6DJ73</accession>
<evidence type="ECO:0008006" key="3">
    <source>
        <dbReference type="Google" id="ProtNLM"/>
    </source>
</evidence>
<dbReference type="PROSITE" id="PS51257">
    <property type="entry name" value="PROKAR_LIPOPROTEIN"/>
    <property type="match status" value="1"/>
</dbReference>
<dbReference type="Proteomes" id="UP000185221">
    <property type="component" value="Unassembled WGS sequence"/>
</dbReference>
<reference evidence="2" key="1">
    <citation type="submission" date="2016-11" db="EMBL/GenBank/DDBJ databases">
        <authorList>
            <person name="Varghese N."/>
            <person name="Submissions S."/>
        </authorList>
    </citation>
    <scope>NUCLEOTIDE SEQUENCE [LARGE SCALE GENOMIC DNA]</scope>
    <source>
        <strain evidence="2">DSM 15292</strain>
    </source>
</reference>
<sequence>MKVSISYTLRILVLMALTGFFYSCESSDSESEGAIPDRNVDEEESRKLRSFLEFGLGEKSDWKSHWMEQIGNFEGIDFSLIQTDSIDPMEMPEKNPILPGDPLFPYQIPHPEGNGTMDIYSYKVEAQEGLDSPFLNPDSEVIWYREDGMKERLLFMGPSGMFEEGLWLNNTNFVVFGYFQEEAGFRPMAWIIDLDTHQLHRYQLNKVASEYAPESYINNKIKKVDLS</sequence>
<dbReference type="OrthoDB" id="822152at2"/>
<proteinExistence type="predicted"/>
<organism evidence="1 2">
    <name type="scientific">Algoriphagus halophilus</name>
    <dbReference type="NCBI Taxonomy" id="226505"/>
    <lineage>
        <taxon>Bacteria</taxon>
        <taxon>Pseudomonadati</taxon>
        <taxon>Bacteroidota</taxon>
        <taxon>Cytophagia</taxon>
        <taxon>Cytophagales</taxon>
        <taxon>Cyclobacteriaceae</taxon>
        <taxon>Algoriphagus</taxon>
    </lineage>
</organism>
<gene>
    <name evidence="1" type="ORF">SAMN05444394_0995</name>
</gene>
<dbReference type="EMBL" id="FSRC01000001">
    <property type="protein sequence ID" value="SIN70830.1"/>
    <property type="molecule type" value="Genomic_DNA"/>
</dbReference>
<evidence type="ECO:0000313" key="2">
    <source>
        <dbReference type="Proteomes" id="UP000185221"/>
    </source>
</evidence>
<name>A0A1N6DJ73_9BACT</name>